<evidence type="ECO:0000313" key="2">
    <source>
        <dbReference type="EMBL" id="KAF5679827.1"/>
    </source>
</evidence>
<protein>
    <submittedName>
        <fullName evidence="2">Uncharacterized protein</fullName>
    </submittedName>
</protein>
<feature type="compositionally biased region" description="Basic residues" evidence="1">
    <location>
        <begin position="315"/>
        <end position="328"/>
    </location>
</feature>
<keyword evidence="3" id="KW-1185">Reference proteome</keyword>
<dbReference type="Proteomes" id="UP000567885">
    <property type="component" value="Unassembled WGS sequence"/>
</dbReference>
<comment type="caution">
    <text evidence="2">The sequence shown here is derived from an EMBL/GenBank/DDBJ whole genome shotgun (WGS) entry which is preliminary data.</text>
</comment>
<dbReference type="EMBL" id="JAAGWQ010000009">
    <property type="protein sequence ID" value="KAF5679827.1"/>
    <property type="molecule type" value="Genomic_DNA"/>
</dbReference>
<accession>A0A8H5U226</accession>
<feature type="region of interest" description="Disordered" evidence="1">
    <location>
        <begin position="171"/>
        <end position="204"/>
    </location>
</feature>
<reference evidence="2 3" key="1">
    <citation type="submission" date="2020-05" db="EMBL/GenBank/DDBJ databases">
        <title>Identification and distribution of gene clusters putatively required for synthesis of sphingolipid metabolism inhibitors in phylogenetically diverse species of the filamentous fungus Fusarium.</title>
        <authorList>
            <person name="Kim H.-S."/>
            <person name="Busman M."/>
            <person name="Brown D.W."/>
            <person name="Divon H."/>
            <person name="Uhlig S."/>
            <person name="Proctor R.H."/>
        </authorList>
    </citation>
    <scope>NUCLEOTIDE SEQUENCE [LARGE SCALE GENOMIC DNA]</scope>
    <source>
        <strain evidence="2 3">NRRL 20693</strain>
    </source>
</reference>
<proteinExistence type="predicted"/>
<dbReference type="OrthoDB" id="10352202at2759"/>
<evidence type="ECO:0000313" key="3">
    <source>
        <dbReference type="Proteomes" id="UP000567885"/>
    </source>
</evidence>
<dbReference type="AlphaFoldDB" id="A0A8H5U226"/>
<organism evidence="2 3">
    <name type="scientific">Fusarium heterosporum</name>
    <dbReference type="NCBI Taxonomy" id="42747"/>
    <lineage>
        <taxon>Eukaryota</taxon>
        <taxon>Fungi</taxon>
        <taxon>Dikarya</taxon>
        <taxon>Ascomycota</taxon>
        <taxon>Pezizomycotina</taxon>
        <taxon>Sordariomycetes</taxon>
        <taxon>Hypocreomycetidae</taxon>
        <taxon>Hypocreales</taxon>
        <taxon>Nectriaceae</taxon>
        <taxon>Fusarium</taxon>
        <taxon>Fusarium heterosporum species complex</taxon>
    </lineage>
</organism>
<evidence type="ECO:0000256" key="1">
    <source>
        <dbReference type="SAM" id="MobiDB-lite"/>
    </source>
</evidence>
<sequence>MEKHHWPSYNIDRWSKLGRLSADEFHSRINRCSDKKLARQRVDKIVARYDALYDNPIVPDSCKAYASDFLREMPFFGVLGDLEDNLHAKSFKYPIRRSFCSWLVVSAIWPDERITREIAAKMCIWWGVEFSAFIPLFPLPDPDDVREYERLFEGQCREEIEWKELQHARQQQSASAVNAATPILDKKTSTSRPKQDSRDEDSSLLNVSSDLVAVTTKVSSRHPATRNAMEKLRSKINNMPAPSHNQDPSSYQAISYHEKRVAELETQLEKAKADQQRAKKVAWHEGQAESFKKQYEYHTRKAEELSAEMEDQGRTPKRQRTTGVVAKR</sequence>
<feature type="region of interest" description="Disordered" evidence="1">
    <location>
        <begin position="303"/>
        <end position="328"/>
    </location>
</feature>
<gene>
    <name evidence="2" type="ORF">FHETE_718</name>
</gene>
<feature type="compositionally biased region" description="Basic and acidic residues" evidence="1">
    <location>
        <begin position="184"/>
        <end position="201"/>
    </location>
</feature>
<name>A0A8H5U226_FUSHE</name>